<reference evidence="1 2" key="1">
    <citation type="journal article" date="2015" name="Nature">
        <title>rRNA introns, odd ribosomes, and small enigmatic genomes across a large radiation of phyla.</title>
        <authorList>
            <person name="Brown C.T."/>
            <person name="Hug L.A."/>
            <person name="Thomas B.C."/>
            <person name="Sharon I."/>
            <person name="Castelle C.J."/>
            <person name="Singh A."/>
            <person name="Wilkins M.J."/>
            <person name="Williams K.H."/>
            <person name="Banfield J.F."/>
        </authorList>
    </citation>
    <scope>NUCLEOTIDE SEQUENCE [LARGE SCALE GENOMIC DNA]</scope>
</reference>
<dbReference type="Gene3D" id="2.20.28.160">
    <property type="match status" value="1"/>
</dbReference>
<protein>
    <recommendedName>
        <fullName evidence="3">Lysine biosynthesis protein LysW</fullName>
    </recommendedName>
</protein>
<dbReference type="EMBL" id="LCRX01000014">
    <property type="protein sequence ID" value="KKW41706.1"/>
    <property type="molecule type" value="Genomic_DNA"/>
</dbReference>
<organism evidence="1 2">
    <name type="scientific">Candidatus Magasanikbacteria bacterium GW2011_GWA2_56_11</name>
    <dbReference type="NCBI Taxonomy" id="1619044"/>
    <lineage>
        <taxon>Bacteria</taxon>
        <taxon>Candidatus Magasanikiibacteriota</taxon>
    </lineage>
</organism>
<accession>A0A0G1YER4</accession>
<gene>
    <name evidence="1" type="ORF">UY92_C0014G0031</name>
</gene>
<evidence type="ECO:0008006" key="3">
    <source>
        <dbReference type="Google" id="ProtNLM"/>
    </source>
</evidence>
<proteinExistence type="predicted"/>
<evidence type="ECO:0000313" key="2">
    <source>
        <dbReference type="Proteomes" id="UP000033870"/>
    </source>
</evidence>
<sequence>MHLVCPECKNDVDVSRYPHLAPADVVECDVCGITLGIENIADGEVAAEVVDEGK</sequence>
<dbReference type="AlphaFoldDB" id="A0A0G1YER4"/>
<comment type="caution">
    <text evidence="1">The sequence shown here is derived from an EMBL/GenBank/DDBJ whole genome shotgun (WGS) entry which is preliminary data.</text>
</comment>
<name>A0A0G1YER4_9BACT</name>
<evidence type="ECO:0000313" key="1">
    <source>
        <dbReference type="EMBL" id="KKW41706.1"/>
    </source>
</evidence>
<dbReference type="Proteomes" id="UP000033870">
    <property type="component" value="Unassembled WGS sequence"/>
</dbReference>